<protein>
    <submittedName>
        <fullName evidence="2">Uncharacterized protein</fullName>
    </submittedName>
</protein>
<organism evidence="2">
    <name type="scientific">Zea mays</name>
    <name type="common">Maize</name>
    <dbReference type="NCBI Taxonomy" id="4577"/>
    <lineage>
        <taxon>Eukaryota</taxon>
        <taxon>Viridiplantae</taxon>
        <taxon>Streptophyta</taxon>
        <taxon>Embryophyta</taxon>
        <taxon>Tracheophyta</taxon>
        <taxon>Spermatophyta</taxon>
        <taxon>Magnoliopsida</taxon>
        <taxon>Liliopsida</taxon>
        <taxon>Poales</taxon>
        <taxon>Poaceae</taxon>
        <taxon>PACMAD clade</taxon>
        <taxon>Panicoideae</taxon>
        <taxon>Andropogonodae</taxon>
        <taxon>Andropogoneae</taxon>
        <taxon>Tripsacinae</taxon>
        <taxon>Zea</taxon>
    </lineage>
</organism>
<dbReference type="Proteomes" id="UP000251960">
    <property type="component" value="Chromosome 4"/>
</dbReference>
<dbReference type="AlphaFoldDB" id="A0A3L6FDD6"/>
<feature type="compositionally biased region" description="Basic and acidic residues" evidence="1">
    <location>
        <begin position="8"/>
        <end position="25"/>
    </location>
</feature>
<proteinExistence type="predicted"/>
<sequence length="126" mass="14389">MKSSYQEKGGKNDALVKKNETRNVDKQMGSSSKQQEINAPLDNDEVDKAPQKEEEINKAREKDEKLDFNDSEEDLLSFQELEVVVRGMGVVLEEIQDEGIEKILNLKKQDDPLEIKTKKEKVKPSV</sequence>
<feature type="region of interest" description="Disordered" evidence="1">
    <location>
        <begin position="1"/>
        <end position="71"/>
    </location>
</feature>
<evidence type="ECO:0000313" key="2">
    <source>
        <dbReference type="EMBL" id="PWZ29637.1"/>
    </source>
</evidence>
<reference evidence="2" key="1">
    <citation type="journal article" date="2018" name="Nat. Genet.">
        <title>Extensive intraspecific gene order and gene structural variations between Mo17 and other maize genomes.</title>
        <authorList>
            <person name="Sun S."/>
            <person name="Zhou Y."/>
            <person name="Chen J."/>
            <person name="Shi J."/>
            <person name="Zhao H."/>
            <person name="Zhao H."/>
            <person name="Song W."/>
            <person name="Zhang M."/>
            <person name="Cui Y."/>
            <person name="Dong X."/>
            <person name="Liu H."/>
            <person name="Ma X."/>
            <person name="Jiao Y."/>
            <person name="Wang B."/>
            <person name="Wei X."/>
            <person name="Stein J.C."/>
            <person name="Glaubitz J.C."/>
            <person name="Lu F."/>
            <person name="Yu G."/>
            <person name="Liang C."/>
            <person name="Fengler K."/>
            <person name="Li B."/>
            <person name="Rafalski A."/>
            <person name="Schnable P.S."/>
            <person name="Ware D.H."/>
            <person name="Buckler E.S."/>
            <person name="Lai J."/>
        </authorList>
    </citation>
    <scope>NUCLEOTIDE SEQUENCE [LARGE SCALE GENOMIC DNA]</scope>
    <source>
        <tissue evidence="2">Seedling</tissue>
    </source>
</reference>
<feature type="compositionally biased region" description="Polar residues" evidence="1">
    <location>
        <begin position="28"/>
        <end position="37"/>
    </location>
</feature>
<accession>A0A3L6FDD6</accession>
<evidence type="ECO:0000256" key="1">
    <source>
        <dbReference type="SAM" id="MobiDB-lite"/>
    </source>
</evidence>
<name>A0A3L6FDD6_MAIZE</name>
<dbReference type="EMBL" id="NCVQ01000005">
    <property type="protein sequence ID" value="PWZ29637.1"/>
    <property type="molecule type" value="Genomic_DNA"/>
</dbReference>
<gene>
    <name evidence="2" type="ORF">Zm00014a_024107</name>
</gene>
<feature type="compositionally biased region" description="Basic and acidic residues" evidence="1">
    <location>
        <begin position="46"/>
        <end position="68"/>
    </location>
</feature>
<comment type="caution">
    <text evidence="2">The sequence shown here is derived from an EMBL/GenBank/DDBJ whole genome shotgun (WGS) entry which is preliminary data.</text>
</comment>